<keyword evidence="1" id="KW-1133">Transmembrane helix</keyword>
<keyword evidence="3" id="KW-1185">Reference proteome</keyword>
<reference evidence="2 3" key="1">
    <citation type="journal article" date="2020" name="ISME J.">
        <title>Uncovering the hidden diversity of litter-decomposition mechanisms in mushroom-forming fungi.</title>
        <authorList>
            <person name="Floudas D."/>
            <person name="Bentzer J."/>
            <person name="Ahren D."/>
            <person name="Johansson T."/>
            <person name="Persson P."/>
            <person name="Tunlid A."/>
        </authorList>
    </citation>
    <scope>NUCLEOTIDE SEQUENCE [LARGE SCALE GENOMIC DNA]</scope>
    <source>
        <strain evidence="2 3">CBS 101986</strain>
    </source>
</reference>
<organism evidence="2 3">
    <name type="scientific">Psilocybe cf. subviscida</name>
    <dbReference type="NCBI Taxonomy" id="2480587"/>
    <lineage>
        <taxon>Eukaryota</taxon>
        <taxon>Fungi</taxon>
        <taxon>Dikarya</taxon>
        <taxon>Basidiomycota</taxon>
        <taxon>Agaricomycotina</taxon>
        <taxon>Agaricomycetes</taxon>
        <taxon>Agaricomycetidae</taxon>
        <taxon>Agaricales</taxon>
        <taxon>Agaricineae</taxon>
        <taxon>Strophariaceae</taxon>
        <taxon>Psilocybe</taxon>
    </lineage>
</organism>
<keyword evidence="1" id="KW-0472">Membrane</keyword>
<dbReference type="PANTHER" id="PTHR34814">
    <property type="entry name" value="NITROSOGUANIDINE RESISTANCE PROTEIN SNG1"/>
    <property type="match status" value="1"/>
</dbReference>
<dbReference type="AlphaFoldDB" id="A0A8H5BSJ7"/>
<gene>
    <name evidence="2" type="ORF">D9619_013295</name>
</gene>
<evidence type="ECO:0000313" key="2">
    <source>
        <dbReference type="EMBL" id="KAF5328431.1"/>
    </source>
</evidence>
<sequence>MVLEEKTQVAVVVNANTSTRLTVSFTSPNASYDGTDAVSVHAVEAWNENGPQHPPPLDPSRAQCPVLLVRQVKCAAPLHWQHFEYRESASRSLQIITAPLGYRIANLASFDVPVTTAVTFVGLIYLLVLSFVVHVEWWLSVGCVGQFGHSGFLVFWMLNYGGMPTGGLALEAMLTLFTSFTSVWPIKWMNSQPLEMSFPRRNHATFSYGAPS</sequence>
<comment type="caution">
    <text evidence="2">The sequence shown here is derived from an EMBL/GenBank/DDBJ whole genome shotgun (WGS) entry which is preliminary data.</text>
</comment>
<feature type="transmembrane region" description="Helical" evidence="1">
    <location>
        <begin position="168"/>
        <end position="186"/>
    </location>
</feature>
<protein>
    <submittedName>
        <fullName evidence="2">Uncharacterized protein</fullName>
    </submittedName>
</protein>
<dbReference type="Proteomes" id="UP000567179">
    <property type="component" value="Unassembled WGS sequence"/>
</dbReference>
<accession>A0A8H5BSJ7</accession>
<evidence type="ECO:0000256" key="1">
    <source>
        <dbReference type="SAM" id="Phobius"/>
    </source>
</evidence>
<dbReference type="InterPro" id="IPR053001">
    <property type="entry name" value="MNNG_permease-like"/>
</dbReference>
<keyword evidence="1" id="KW-0812">Transmembrane</keyword>
<dbReference type="EMBL" id="JAACJJ010000004">
    <property type="protein sequence ID" value="KAF5328431.1"/>
    <property type="molecule type" value="Genomic_DNA"/>
</dbReference>
<dbReference type="GO" id="GO:0016020">
    <property type="term" value="C:membrane"/>
    <property type="evidence" value="ECO:0007669"/>
    <property type="project" value="TreeGrafter"/>
</dbReference>
<proteinExistence type="predicted"/>
<dbReference type="PANTHER" id="PTHR34814:SF1">
    <property type="entry name" value="NITROSOGUANIDINE RESISTANCE PROTEIN SNG1"/>
    <property type="match status" value="1"/>
</dbReference>
<evidence type="ECO:0000313" key="3">
    <source>
        <dbReference type="Proteomes" id="UP000567179"/>
    </source>
</evidence>
<feature type="transmembrane region" description="Helical" evidence="1">
    <location>
        <begin position="137"/>
        <end position="156"/>
    </location>
</feature>
<dbReference type="OrthoDB" id="2140105at2759"/>
<name>A0A8H5BSJ7_9AGAR</name>
<feature type="transmembrane region" description="Helical" evidence="1">
    <location>
        <begin position="112"/>
        <end position="131"/>
    </location>
</feature>